<proteinExistence type="predicted"/>
<evidence type="ECO:0000256" key="1">
    <source>
        <dbReference type="SAM" id="MobiDB-lite"/>
    </source>
</evidence>
<comment type="caution">
    <text evidence="2">The sequence shown here is derived from an EMBL/GenBank/DDBJ whole genome shotgun (WGS) entry which is preliminary data.</text>
</comment>
<evidence type="ECO:0000313" key="3">
    <source>
        <dbReference type="Proteomes" id="UP000249458"/>
    </source>
</evidence>
<feature type="compositionally biased region" description="Polar residues" evidence="1">
    <location>
        <begin position="1"/>
        <end position="15"/>
    </location>
</feature>
<dbReference type="AlphaFoldDB" id="A0A364LM18"/>
<name>A0A364LM18_9GAMM</name>
<dbReference type="Proteomes" id="UP000249458">
    <property type="component" value="Unassembled WGS sequence"/>
</dbReference>
<sequence length="131" mass="14730">MLNEAETNLSTNEAPRSSDDNSVIIGVTGSEVTITRGNDTIPAPDFVTRFWLKLPERANANDRNQLEQFKADLNEKQISYESIKELKESGKSPRSKLERCMLFAFWKIDRPVVKQTNTAESTSEKTAPAPK</sequence>
<dbReference type="EMBL" id="MVJN01000002">
    <property type="protein sequence ID" value="RAP37913.1"/>
    <property type="molecule type" value="Genomic_DNA"/>
</dbReference>
<organism evidence="2 3">
    <name type="scientific">Legionella quinlivanii</name>
    <dbReference type="NCBI Taxonomy" id="45073"/>
    <lineage>
        <taxon>Bacteria</taxon>
        <taxon>Pseudomonadati</taxon>
        <taxon>Pseudomonadota</taxon>
        <taxon>Gammaproteobacteria</taxon>
        <taxon>Legionellales</taxon>
        <taxon>Legionellaceae</taxon>
        <taxon>Legionella</taxon>
    </lineage>
</organism>
<protein>
    <submittedName>
        <fullName evidence="2">Uncharacterized protein</fullName>
    </submittedName>
</protein>
<reference evidence="2 3" key="1">
    <citation type="submission" date="2017-02" db="EMBL/GenBank/DDBJ databases">
        <title>Legionella quilivanii strain from human: case report and whole genome sequencing analysis.</title>
        <authorList>
            <person name="Lalancette C."/>
            <person name="Leduc J.-M."/>
            <person name="Levesque S."/>
            <person name="Fournier E."/>
            <person name="Saoud J."/>
            <person name="Faucher S.P."/>
            <person name="Bernard K."/>
            <person name="Martineau C."/>
            <person name="Longtin J."/>
        </authorList>
    </citation>
    <scope>NUCLEOTIDE SEQUENCE [LARGE SCALE GENOMIC DNA]</scope>
    <source>
        <strain evidence="2 3">ID143958</strain>
    </source>
</reference>
<accession>A0A364LM18</accession>
<gene>
    <name evidence="2" type="ORF">B1207_02680</name>
</gene>
<feature type="region of interest" description="Disordered" evidence="1">
    <location>
        <begin position="1"/>
        <end position="23"/>
    </location>
</feature>
<evidence type="ECO:0000313" key="2">
    <source>
        <dbReference type="EMBL" id="RAP37913.1"/>
    </source>
</evidence>